<dbReference type="Proteomes" id="UP000616201">
    <property type="component" value="Unassembled WGS sequence"/>
</dbReference>
<dbReference type="AlphaFoldDB" id="A0A928YQW2"/>
<name>A0A928YQW2_9SPHI</name>
<dbReference type="EMBL" id="PRDK01000005">
    <property type="protein sequence ID" value="MBE8714012.1"/>
    <property type="molecule type" value="Genomic_DNA"/>
</dbReference>
<comment type="caution">
    <text evidence="1">The sequence shown here is derived from an EMBL/GenBank/DDBJ whole genome shotgun (WGS) entry which is preliminary data.</text>
</comment>
<proteinExistence type="predicted"/>
<evidence type="ECO:0000313" key="2">
    <source>
        <dbReference type="Proteomes" id="UP000616201"/>
    </source>
</evidence>
<reference evidence="1" key="1">
    <citation type="submission" date="2018-02" db="EMBL/GenBank/DDBJ databases">
        <authorList>
            <person name="Vasarhelyi B.M."/>
            <person name="Deshmukh S."/>
            <person name="Balint B."/>
            <person name="Kukolya J."/>
        </authorList>
    </citation>
    <scope>NUCLEOTIDE SEQUENCE</scope>
    <source>
        <strain evidence="1">KB22</strain>
    </source>
</reference>
<dbReference type="RefSeq" id="WP_196934156.1">
    <property type="nucleotide sequence ID" value="NZ_MU158697.1"/>
</dbReference>
<organism evidence="1 2">
    <name type="scientific">Sphingobacterium hungaricum</name>
    <dbReference type="NCBI Taxonomy" id="2082723"/>
    <lineage>
        <taxon>Bacteria</taxon>
        <taxon>Pseudomonadati</taxon>
        <taxon>Bacteroidota</taxon>
        <taxon>Sphingobacteriia</taxon>
        <taxon>Sphingobacteriales</taxon>
        <taxon>Sphingobacteriaceae</taxon>
        <taxon>Sphingobacterium</taxon>
    </lineage>
</organism>
<protein>
    <submittedName>
        <fullName evidence="1">Uncharacterized protein</fullName>
    </submittedName>
</protein>
<keyword evidence="2" id="KW-1185">Reference proteome</keyword>
<gene>
    <name evidence="1" type="ORF">C4F49_10005</name>
</gene>
<accession>A0A928YQW2</accession>
<sequence>MKKFTSVLLLVALTFQCLSTLAVLNWFEFNKEFIVKNLCENRFRPAMHCNGQCILMKKLKAMDTEKEHDKSTTDSKRTTSKVDIPLFVLAEDLIFHSLPNLQQELMTDINVLYVYQFSLIPFHPPKV</sequence>
<evidence type="ECO:0000313" key="1">
    <source>
        <dbReference type="EMBL" id="MBE8714012.1"/>
    </source>
</evidence>